<name>A0ACB6ZW32_THEGA</name>
<dbReference type="Proteomes" id="UP000886501">
    <property type="component" value="Unassembled WGS sequence"/>
</dbReference>
<accession>A0ACB6ZW32</accession>
<proteinExistence type="predicted"/>
<evidence type="ECO:0000313" key="1">
    <source>
        <dbReference type="EMBL" id="KAF9653817.1"/>
    </source>
</evidence>
<dbReference type="EMBL" id="MU117962">
    <property type="protein sequence ID" value="KAF9653817.1"/>
    <property type="molecule type" value="Genomic_DNA"/>
</dbReference>
<reference evidence="1" key="1">
    <citation type="submission" date="2019-10" db="EMBL/GenBank/DDBJ databases">
        <authorList>
            <consortium name="DOE Joint Genome Institute"/>
            <person name="Kuo A."/>
            <person name="Miyauchi S."/>
            <person name="Kiss E."/>
            <person name="Drula E."/>
            <person name="Kohler A."/>
            <person name="Sanchez-Garcia M."/>
            <person name="Andreopoulos B."/>
            <person name="Barry K.W."/>
            <person name="Bonito G."/>
            <person name="Buee M."/>
            <person name="Carver A."/>
            <person name="Chen C."/>
            <person name="Cichocki N."/>
            <person name="Clum A."/>
            <person name="Culley D."/>
            <person name="Crous P.W."/>
            <person name="Fauchery L."/>
            <person name="Girlanda M."/>
            <person name="Hayes R."/>
            <person name="Keri Z."/>
            <person name="Labutti K."/>
            <person name="Lipzen A."/>
            <person name="Lombard V."/>
            <person name="Magnuson J."/>
            <person name="Maillard F."/>
            <person name="Morin E."/>
            <person name="Murat C."/>
            <person name="Nolan M."/>
            <person name="Ohm R."/>
            <person name="Pangilinan J."/>
            <person name="Pereira M."/>
            <person name="Perotto S."/>
            <person name="Peter M."/>
            <person name="Riley R."/>
            <person name="Sitrit Y."/>
            <person name="Stielow B."/>
            <person name="Szollosi G."/>
            <person name="Zifcakova L."/>
            <person name="Stursova M."/>
            <person name="Spatafora J.W."/>
            <person name="Tedersoo L."/>
            <person name="Vaario L.-M."/>
            <person name="Yamada A."/>
            <person name="Yan M."/>
            <person name="Wang P."/>
            <person name="Xu J."/>
            <person name="Bruns T."/>
            <person name="Baldrian P."/>
            <person name="Vilgalys R."/>
            <person name="Henrissat B."/>
            <person name="Grigoriev I.V."/>
            <person name="Hibbett D."/>
            <person name="Nagy L.G."/>
            <person name="Martin F.M."/>
        </authorList>
    </citation>
    <scope>NUCLEOTIDE SEQUENCE</scope>
    <source>
        <strain evidence="1">P2</strain>
    </source>
</reference>
<protein>
    <submittedName>
        <fullName evidence="1">Lysozyme-like protein</fullName>
    </submittedName>
</protein>
<keyword evidence="2" id="KW-1185">Reference proteome</keyword>
<organism evidence="1 2">
    <name type="scientific">Thelephora ganbajun</name>
    <name type="common">Ganba fungus</name>
    <dbReference type="NCBI Taxonomy" id="370292"/>
    <lineage>
        <taxon>Eukaryota</taxon>
        <taxon>Fungi</taxon>
        <taxon>Dikarya</taxon>
        <taxon>Basidiomycota</taxon>
        <taxon>Agaricomycotina</taxon>
        <taxon>Agaricomycetes</taxon>
        <taxon>Thelephorales</taxon>
        <taxon>Thelephoraceae</taxon>
        <taxon>Thelephora</taxon>
    </lineage>
</organism>
<evidence type="ECO:0000313" key="2">
    <source>
        <dbReference type="Proteomes" id="UP000886501"/>
    </source>
</evidence>
<reference evidence="1" key="2">
    <citation type="journal article" date="2020" name="Nat. Commun.">
        <title>Large-scale genome sequencing of mycorrhizal fungi provides insights into the early evolution of symbiotic traits.</title>
        <authorList>
            <person name="Miyauchi S."/>
            <person name="Kiss E."/>
            <person name="Kuo A."/>
            <person name="Drula E."/>
            <person name="Kohler A."/>
            <person name="Sanchez-Garcia M."/>
            <person name="Morin E."/>
            <person name="Andreopoulos B."/>
            <person name="Barry K.W."/>
            <person name="Bonito G."/>
            <person name="Buee M."/>
            <person name="Carver A."/>
            <person name="Chen C."/>
            <person name="Cichocki N."/>
            <person name="Clum A."/>
            <person name="Culley D."/>
            <person name="Crous P.W."/>
            <person name="Fauchery L."/>
            <person name="Girlanda M."/>
            <person name="Hayes R.D."/>
            <person name="Keri Z."/>
            <person name="LaButti K."/>
            <person name="Lipzen A."/>
            <person name="Lombard V."/>
            <person name="Magnuson J."/>
            <person name="Maillard F."/>
            <person name="Murat C."/>
            <person name="Nolan M."/>
            <person name="Ohm R.A."/>
            <person name="Pangilinan J."/>
            <person name="Pereira M.F."/>
            <person name="Perotto S."/>
            <person name="Peter M."/>
            <person name="Pfister S."/>
            <person name="Riley R."/>
            <person name="Sitrit Y."/>
            <person name="Stielow J.B."/>
            <person name="Szollosi G."/>
            <person name="Zifcakova L."/>
            <person name="Stursova M."/>
            <person name="Spatafora J.W."/>
            <person name="Tedersoo L."/>
            <person name="Vaario L.M."/>
            <person name="Yamada A."/>
            <person name="Yan M."/>
            <person name="Wang P."/>
            <person name="Xu J."/>
            <person name="Bruns T."/>
            <person name="Baldrian P."/>
            <person name="Vilgalys R."/>
            <person name="Dunand C."/>
            <person name="Henrissat B."/>
            <person name="Grigoriev I.V."/>
            <person name="Hibbett D."/>
            <person name="Nagy L.G."/>
            <person name="Martin F.M."/>
        </authorList>
    </citation>
    <scope>NUCLEOTIDE SEQUENCE</scope>
    <source>
        <strain evidence="1">P2</strain>
    </source>
</reference>
<sequence>MKFLSTFVILAALSVFAEAASLQHNHVHRSNHNGVSRRAKNTGRCKQRPVNQSSSSKSDPSPTSTTTDVPKNTDQPKNDQPKDDQPKNDQPKNDQPKNDQPKSDQPPTNDPAPNTSGLITVQDYRCGPNGATQQVTQTTGPNGSIDWLNCGVESDGWNPPFLHVSDLVTVDLDGAIAQGGPFTACTPYIWAFKQFGGEFGLPPILLASIALQESTCNPGTVGGAGEQGLMQLTRDKCGDAPGGNCQDVGYNVRTGAKYFSDQLAANGGNFLMTLGGYNGWVKGMNVDYATRMRWSFCRAQNNLDYLFQTVNGWLLGKNAYSMHLGKYFNLDVC</sequence>
<comment type="caution">
    <text evidence="1">The sequence shown here is derived from an EMBL/GenBank/DDBJ whole genome shotgun (WGS) entry which is preliminary data.</text>
</comment>
<gene>
    <name evidence="1" type="ORF">BDM02DRAFT_3182266</name>
</gene>